<keyword evidence="2" id="KW-1185">Reference proteome</keyword>
<proteinExistence type="predicted"/>
<protein>
    <submittedName>
        <fullName evidence="1">Uncharacterized protein</fullName>
    </submittedName>
</protein>
<accession>A0A5B7IFN0</accession>
<comment type="caution">
    <text evidence="1">The sequence shown here is derived from an EMBL/GenBank/DDBJ whole genome shotgun (WGS) entry which is preliminary data.</text>
</comment>
<evidence type="ECO:0000313" key="2">
    <source>
        <dbReference type="Proteomes" id="UP000324222"/>
    </source>
</evidence>
<evidence type="ECO:0000313" key="1">
    <source>
        <dbReference type="EMBL" id="MPC79628.1"/>
    </source>
</evidence>
<gene>
    <name evidence="1" type="ORF">E2C01_074165</name>
</gene>
<organism evidence="1 2">
    <name type="scientific">Portunus trituberculatus</name>
    <name type="common">Swimming crab</name>
    <name type="synonym">Neptunus trituberculatus</name>
    <dbReference type="NCBI Taxonomy" id="210409"/>
    <lineage>
        <taxon>Eukaryota</taxon>
        <taxon>Metazoa</taxon>
        <taxon>Ecdysozoa</taxon>
        <taxon>Arthropoda</taxon>
        <taxon>Crustacea</taxon>
        <taxon>Multicrustacea</taxon>
        <taxon>Malacostraca</taxon>
        <taxon>Eumalacostraca</taxon>
        <taxon>Eucarida</taxon>
        <taxon>Decapoda</taxon>
        <taxon>Pleocyemata</taxon>
        <taxon>Brachyura</taxon>
        <taxon>Eubrachyura</taxon>
        <taxon>Portunoidea</taxon>
        <taxon>Portunidae</taxon>
        <taxon>Portuninae</taxon>
        <taxon>Portunus</taxon>
    </lineage>
</organism>
<dbReference type="AlphaFoldDB" id="A0A5B7IFN0"/>
<dbReference type="EMBL" id="VSRR010051636">
    <property type="protein sequence ID" value="MPC79628.1"/>
    <property type="molecule type" value="Genomic_DNA"/>
</dbReference>
<sequence>MVLKGLMATVFTILTPTQVSEAV</sequence>
<name>A0A5B7IFN0_PORTR</name>
<reference evidence="1 2" key="1">
    <citation type="submission" date="2019-05" db="EMBL/GenBank/DDBJ databases">
        <title>Another draft genome of Portunus trituberculatus and its Hox gene families provides insights of decapod evolution.</title>
        <authorList>
            <person name="Jeong J.-H."/>
            <person name="Song I."/>
            <person name="Kim S."/>
            <person name="Choi T."/>
            <person name="Kim D."/>
            <person name="Ryu S."/>
            <person name="Kim W."/>
        </authorList>
    </citation>
    <scope>NUCLEOTIDE SEQUENCE [LARGE SCALE GENOMIC DNA]</scope>
    <source>
        <tissue evidence="1">Muscle</tissue>
    </source>
</reference>
<dbReference type="Proteomes" id="UP000324222">
    <property type="component" value="Unassembled WGS sequence"/>
</dbReference>